<dbReference type="eggNOG" id="arCOG13122">
    <property type="taxonomic scope" value="Archaea"/>
</dbReference>
<evidence type="ECO:0000313" key="3">
    <source>
        <dbReference type="Proteomes" id="UP000007478"/>
    </source>
</evidence>
<dbReference type="HOGENOM" id="CLU_1307875_0_0_2"/>
<proteinExistence type="predicted"/>
<evidence type="ECO:0000313" key="2">
    <source>
        <dbReference type="EMBL" id="ADT84837.1"/>
    </source>
</evidence>
<dbReference type="EMBL" id="CP002372">
    <property type="protein sequence ID" value="ADT84837.1"/>
    <property type="molecule type" value="Genomic_DNA"/>
</dbReference>
<dbReference type="Proteomes" id="UP000007478">
    <property type="component" value="Chromosome"/>
</dbReference>
<keyword evidence="1" id="KW-0175">Coiled coil</keyword>
<dbReference type="OrthoDB" id="376796at2157"/>
<feature type="coiled-coil region" evidence="1">
    <location>
        <begin position="62"/>
        <end position="96"/>
    </location>
</feature>
<evidence type="ECO:0000256" key="1">
    <source>
        <dbReference type="SAM" id="Coils"/>
    </source>
</evidence>
<accession>F0LKK3</accession>
<name>F0LKK3_THEBM</name>
<dbReference type="GeneID" id="10042178"/>
<reference evidence="2 3" key="1">
    <citation type="journal article" date="2011" name="J. Bacteriol.">
        <title>Complete genome sequence of the hyperthermophilic, piezophilic, heterotrophic, and carboxydotrophic archaeon Thermococcus barophilus MP.</title>
        <authorList>
            <person name="Vannier P."/>
            <person name="Marteinsson V.T."/>
            <person name="Fridjonsson O.H."/>
            <person name="Oger P."/>
            <person name="Jebbar M."/>
        </authorList>
    </citation>
    <scope>NUCLEOTIDE SEQUENCE [LARGE SCALE GENOMIC DNA]</scope>
    <source>
        <strain evidence="3">DSM 11836 / MP</strain>
    </source>
</reference>
<sequence length="210" mass="24566">MRQFTIFRKLEEIDRIRYVFKEFFEKLEKIVPSLVTEDGILEIFEQDMELIQEMYNRGEISRKEALQLLRELDEVADDLEEYVLRVRERLIELERENLAALGKLRKSIEPPQIGIPIVIVKEKIKDSIRKIAGSGLPKKDFGILNVSDYPRNYCKEEIKEKILGFLEEYSSGIVIARSELKECIMGILSERGMKFEVKEMGTKTIFIVEG</sequence>
<dbReference type="PATRIC" id="fig|391623.17.peg.1861"/>
<dbReference type="AlphaFoldDB" id="F0LKK3"/>
<dbReference type="RefSeq" id="WP_013468133.1">
    <property type="nucleotide sequence ID" value="NC_014804.1"/>
</dbReference>
<gene>
    <name evidence="2" type="ordered locus">TERMP_01862</name>
</gene>
<protein>
    <submittedName>
        <fullName evidence="2">Uncharacterized protein</fullName>
    </submittedName>
</protein>
<keyword evidence="3" id="KW-1185">Reference proteome</keyword>
<organism evidence="2 3">
    <name type="scientific">Thermococcus barophilus (strain DSM 11836 / MP)</name>
    <dbReference type="NCBI Taxonomy" id="391623"/>
    <lineage>
        <taxon>Archaea</taxon>
        <taxon>Methanobacteriati</taxon>
        <taxon>Methanobacteriota</taxon>
        <taxon>Thermococci</taxon>
        <taxon>Thermococcales</taxon>
        <taxon>Thermococcaceae</taxon>
        <taxon>Thermococcus</taxon>
    </lineage>
</organism>
<dbReference type="KEGG" id="tba:TERMP_01862"/>